<sequence>MPATDCLRTESASWSAARSLSSSSSASGPIANSSADVAILIANSIHNLEDESSRRWWRSWETSRVGDGGSLRSFARFLAI</sequence>
<reference evidence="1" key="1">
    <citation type="submission" date="2023-07" db="EMBL/GenBank/DDBJ databases">
        <title>draft genome sequence of fig (Ficus carica).</title>
        <authorList>
            <person name="Takahashi T."/>
            <person name="Nishimura K."/>
        </authorList>
    </citation>
    <scope>NUCLEOTIDE SEQUENCE</scope>
</reference>
<protein>
    <submittedName>
        <fullName evidence="1">Uncharacterized protein</fullName>
    </submittedName>
</protein>
<gene>
    <name evidence="1" type="ORF">TIFTF001_037473</name>
</gene>
<name>A0AA88E5D2_FICCA</name>
<organism evidence="1 2">
    <name type="scientific">Ficus carica</name>
    <name type="common">Common fig</name>
    <dbReference type="NCBI Taxonomy" id="3494"/>
    <lineage>
        <taxon>Eukaryota</taxon>
        <taxon>Viridiplantae</taxon>
        <taxon>Streptophyta</taxon>
        <taxon>Embryophyta</taxon>
        <taxon>Tracheophyta</taxon>
        <taxon>Spermatophyta</taxon>
        <taxon>Magnoliopsida</taxon>
        <taxon>eudicotyledons</taxon>
        <taxon>Gunneridae</taxon>
        <taxon>Pentapetalae</taxon>
        <taxon>rosids</taxon>
        <taxon>fabids</taxon>
        <taxon>Rosales</taxon>
        <taxon>Moraceae</taxon>
        <taxon>Ficeae</taxon>
        <taxon>Ficus</taxon>
    </lineage>
</organism>
<keyword evidence="2" id="KW-1185">Reference proteome</keyword>
<evidence type="ECO:0000313" key="2">
    <source>
        <dbReference type="Proteomes" id="UP001187192"/>
    </source>
</evidence>
<dbReference type="AlphaFoldDB" id="A0AA88E5D2"/>
<dbReference type="EMBL" id="BTGU01000609">
    <property type="protein sequence ID" value="GMN68412.1"/>
    <property type="molecule type" value="Genomic_DNA"/>
</dbReference>
<proteinExistence type="predicted"/>
<accession>A0AA88E5D2</accession>
<dbReference type="Proteomes" id="UP001187192">
    <property type="component" value="Unassembled WGS sequence"/>
</dbReference>
<comment type="caution">
    <text evidence="1">The sequence shown here is derived from an EMBL/GenBank/DDBJ whole genome shotgun (WGS) entry which is preliminary data.</text>
</comment>
<evidence type="ECO:0000313" key="1">
    <source>
        <dbReference type="EMBL" id="GMN68412.1"/>
    </source>
</evidence>